<evidence type="ECO:0000259" key="5">
    <source>
        <dbReference type="PROSITE" id="PS51320"/>
    </source>
</evidence>
<feature type="domain" description="Tify" evidence="5">
    <location>
        <begin position="233"/>
        <end position="267"/>
    </location>
</feature>
<dbReference type="InterPro" id="IPR040390">
    <property type="entry name" value="TIFY/JAZ"/>
</dbReference>
<dbReference type="Pfam" id="PF09425">
    <property type="entry name" value="Jas_motif"/>
    <property type="match status" value="1"/>
</dbReference>
<dbReference type="InterPro" id="IPR018467">
    <property type="entry name" value="CCT_CS"/>
</dbReference>
<gene>
    <name evidence="6" type="ORF">C4D60_Mb09t01030</name>
</gene>
<comment type="similarity">
    <text evidence="1 4">Belongs to the TIFY/JAZ family.</text>
</comment>
<comment type="domain">
    <text evidence="4">The jas domain is required for interaction with COI1.</text>
</comment>
<dbReference type="PANTHER" id="PTHR33077:SF5">
    <property type="entry name" value="PROTEIN TIFY 9"/>
    <property type="match status" value="1"/>
</dbReference>
<proteinExistence type="inferred from homology"/>
<evidence type="ECO:0000256" key="3">
    <source>
        <dbReference type="ARBA" id="ARBA00022843"/>
    </source>
</evidence>
<keyword evidence="2 4" id="KW-1184">Jasmonic acid signaling pathway</keyword>
<evidence type="ECO:0000256" key="4">
    <source>
        <dbReference type="RuleBase" id="RU369065"/>
    </source>
</evidence>
<dbReference type="SMART" id="SM00979">
    <property type="entry name" value="TIFY"/>
    <property type="match status" value="1"/>
</dbReference>
<dbReference type="AlphaFoldDB" id="A0A4S8ID57"/>
<evidence type="ECO:0000313" key="6">
    <source>
        <dbReference type="EMBL" id="THU46065.1"/>
    </source>
</evidence>
<protein>
    <recommendedName>
        <fullName evidence="4">Protein TIFY</fullName>
    </recommendedName>
    <alternativeName>
        <fullName evidence="4">Jasmonate ZIM domain-containing protein</fullName>
    </alternativeName>
</protein>
<evidence type="ECO:0000313" key="7">
    <source>
        <dbReference type="Proteomes" id="UP000317650"/>
    </source>
</evidence>
<accession>A0A4S8ID57</accession>
<sequence length="349" mass="38343">MSCRFGCDLPSVASTCFPPSWRRSAASRHLHQTTYFSTSHAEDELRSCIFRARKLRAWFTTARGPLLSFLRPFLTSPLHASNAHSTTYVLVTHVSLVVGMTPCPLPSHLQSHFNYKRVHEVDKGSFAVYPPAGCSFRAGLAVKTHSRSGGQDIEDGATSRANTMFDFFAMEKTRSCARGAKLSAISRIDPQLLRRVIASTLPPPSSQLFPSPPPPPLLPILDPSCRSVATAESDSSSAPLTIFYNGTVSVFDLAQDKAEAVMKMAERTMDYRLLAQLNEELLPIPRKKSLQRFLEKRQQRLTAKAPYTADHEAASAKTTALDALTHPTSDAFPRLAIIGGAKKTVQNTN</sequence>
<dbReference type="PROSITE" id="PS51320">
    <property type="entry name" value="TIFY"/>
    <property type="match status" value="1"/>
</dbReference>
<comment type="subcellular location">
    <subcellularLocation>
        <location evidence="4">Nucleus</location>
    </subcellularLocation>
</comment>
<keyword evidence="4" id="KW-0539">Nucleus</keyword>
<comment type="function">
    <text evidence="4">Repressor of jasmonate responses.</text>
</comment>
<reference evidence="6 7" key="1">
    <citation type="journal article" date="2019" name="Nat. Plants">
        <title>Genome sequencing of Musa balbisiana reveals subgenome evolution and function divergence in polyploid bananas.</title>
        <authorList>
            <person name="Yao X."/>
        </authorList>
    </citation>
    <scope>NUCLEOTIDE SEQUENCE [LARGE SCALE GENOMIC DNA]</scope>
    <source>
        <strain evidence="7">cv. DH-PKW</strain>
        <tissue evidence="6">Leaves</tissue>
    </source>
</reference>
<evidence type="ECO:0000256" key="1">
    <source>
        <dbReference type="ARBA" id="ARBA00008614"/>
    </source>
</evidence>
<dbReference type="GO" id="GO:0009611">
    <property type="term" value="P:response to wounding"/>
    <property type="evidence" value="ECO:0007669"/>
    <property type="project" value="UniProtKB-UniRule"/>
</dbReference>
<dbReference type="Pfam" id="PF06200">
    <property type="entry name" value="tify"/>
    <property type="match status" value="1"/>
</dbReference>
<dbReference type="STRING" id="52838.A0A4S8ID57"/>
<keyword evidence="3" id="KW-0832">Ubl conjugation</keyword>
<evidence type="ECO:0000256" key="2">
    <source>
        <dbReference type="ARBA" id="ARBA00022819"/>
    </source>
</evidence>
<dbReference type="EMBL" id="PYDT01000010">
    <property type="protein sequence ID" value="THU46065.1"/>
    <property type="molecule type" value="Genomic_DNA"/>
</dbReference>
<name>A0A4S8ID57_MUSBA</name>
<dbReference type="Proteomes" id="UP000317650">
    <property type="component" value="Chromosome 9"/>
</dbReference>
<dbReference type="GO" id="GO:2000022">
    <property type="term" value="P:regulation of jasmonic acid mediated signaling pathway"/>
    <property type="evidence" value="ECO:0007669"/>
    <property type="project" value="UniProtKB-UniRule"/>
</dbReference>
<organism evidence="6 7">
    <name type="scientific">Musa balbisiana</name>
    <name type="common">Banana</name>
    <dbReference type="NCBI Taxonomy" id="52838"/>
    <lineage>
        <taxon>Eukaryota</taxon>
        <taxon>Viridiplantae</taxon>
        <taxon>Streptophyta</taxon>
        <taxon>Embryophyta</taxon>
        <taxon>Tracheophyta</taxon>
        <taxon>Spermatophyta</taxon>
        <taxon>Magnoliopsida</taxon>
        <taxon>Liliopsida</taxon>
        <taxon>Zingiberales</taxon>
        <taxon>Musaceae</taxon>
        <taxon>Musa</taxon>
    </lineage>
</organism>
<keyword evidence="7" id="KW-1185">Reference proteome</keyword>
<dbReference type="PANTHER" id="PTHR33077">
    <property type="entry name" value="PROTEIN TIFY 4A-RELATED-RELATED"/>
    <property type="match status" value="1"/>
</dbReference>
<dbReference type="InterPro" id="IPR010399">
    <property type="entry name" value="Tify_dom"/>
</dbReference>
<dbReference type="GO" id="GO:0005634">
    <property type="term" value="C:nucleus"/>
    <property type="evidence" value="ECO:0007669"/>
    <property type="project" value="UniProtKB-SubCell"/>
</dbReference>
<dbReference type="GO" id="GO:0031347">
    <property type="term" value="P:regulation of defense response"/>
    <property type="evidence" value="ECO:0007669"/>
    <property type="project" value="UniProtKB-UniRule"/>
</dbReference>
<comment type="caution">
    <text evidence="6">The sequence shown here is derived from an EMBL/GenBank/DDBJ whole genome shotgun (WGS) entry which is preliminary data.</text>
</comment>